<dbReference type="RefSeq" id="WP_013384304.1">
    <property type="nucleotide sequence ID" value="NC_017384.1"/>
</dbReference>
<dbReference type="Proteomes" id="UP000000692">
    <property type="component" value="Chromosome"/>
</dbReference>
<gene>
    <name evidence="2" type="ordered locus">KVU_1005</name>
</gene>
<dbReference type="PATRIC" id="fig|759362.5.peg.1037"/>
<feature type="chain" id="PRO_5003392098" evidence="1">
    <location>
        <begin position="21"/>
        <end position="97"/>
    </location>
</feature>
<accession>F9Y620</accession>
<name>F9Y620_KETVW</name>
<keyword evidence="3" id="KW-1185">Reference proteome</keyword>
<dbReference type="AlphaFoldDB" id="F9Y620"/>
<proteinExistence type="predicted"/>
<dbReference type="OrthoDB" id="7776561at2"/>
<evidence type="ECO:0000256" key="1">
    <source>
        <dbReference type="SAM" id="SignalP"/>
    </source>
</evidence>
<dbReference type="HOGENOM" id="CLU_140158_0_0_5"/>
<dbReference type="eggNOG" id="ENOG5033M4M">
    <property type="taxonomic scope" value="Bacteria"/>
</dbReference>
<organism evidence="2 3">
    <name type="scientific">Ketogulonicigenium vulgare (strain WSH-001)</name>
    <dbReference type="NCBI Taxonomy" id="759362"/>
    <lineage>
        <taxon>Bacteria</taxon>
        <taxon>Pseudomonadati</taxon>
        <taxon>Pseudomonadota</taxon>
        <taxon>Alphaproteobacteria</taxon>
        <taxon>Rhodobacterales</taxon>
        <taxon>Roseobacteraceae</taxon>
        <taxon>Ketogulonicigenium</taxon>
    </lineage>
</organism>
<dbReference type="EMBL" id="CP002018">
    <property type="protein sequence ID" value="AEM40845.1"/>
    <property type="molecule type" value="Genomic_DNA"/>
</dbReference>
<reference evidence="2 3" key="1">
    <citation type="journal article" date="2011" name="J. Bacteriol.">
        <title>Complete genome sequence of the industrial strain Ketogulonicigenium vulgare WSH-001.</title>
        <authorList>
            <person name="Liu L."/>
            <person name="Li Y."/>
            <person name="Zhang J."/>
            <person name="Zhou Z."/>
            <person name="Liu J."/>
            <person name="Li X."/>
            <person name="Zhou J."/>
            <person name="Du G."/>
            <person name="Wang L."/>
            <person name="Chen J."/>
        </authorList>
    </citation>
    <scope>NUCLEOTIDE SEQUENCE [LARGE SCALE GENOMIC DNA]</scope>
    <source>
        <strain evidence="2 3">WSH-001</strain>
    </source>
</reference>
<dbReference type="KEGG" id="kvl:KVU_1005"/>
<feature type="signal peptide" evidence="1">
    <location>
        <begin position="1"/>
        <end position="20"/>
    </location>
</feature>
<protein>
    <submittedName>
        <fullName evidence="2">Uncharacterized protein</fullName>
    </submittedName>
</protein>
<sequence length="97" mass="10346">MTRLISTLALCALIPFAASAATEEAWDQFRADVQTACAALAPEDGQILVEVNPFGSEKYGAAIVYQQTDAGLDRYVCIYDKQAQTAEITLAFPAAGN</sequence>
<evidence type="ECO:0000313" key="3">
    <source>
        <dbReference type="Proteomes" id="UP000000692"/>
    </source>
</evidence>
<keyword evidence="1" id="KW-0732">Signal</keyword>
<evidence type="ECO:0000313" key="2">
    <source>
        <dbReference type="EMBL" id="AEM40845.1"/>
    </source>
</evidence>